<gene>
    <name evidence="1" type="ORF">LXT12_13515</name>
</gene>
<dbReference type="Proteomes" id="UP001201463">
    <property type="component" value="Unassembled WGS sequence"/>
</dbReference>
<protein>
    <recommendedName>
        <fullName evidence="3">DUF2383 domain-containing protein</fullName>
    </recommendedName>
</protein>
<keyword evidence="2" id="KW-1185">Reference proteome</keyword>
<accession>A0ABS8XG93</accession>
<organism evidence="1 2">
    <name type="scientific">Pelomonas caseinilytica</name>
    <dbReference type="NCBI Taxonomy" id="2906763"/>
    <lineage>
        <taxon>Bacteria</taxon>
        <taxon>Pseudomonadati</taxon>
        <taxon>Pseudomonadota</taxon>
        <taxon>Betaproteobacteria</taxon>
        <taxon>Burkholderiales</taxon>
        <taxon>Sphaerotilaceae</taxon>
        <taxon>Roseateles</taxon>
    </lineage>
</organism>
<reference evidence="1 2" key="1">
    <citation type="submission" date="2021-12" db="EMBL/GenBank/DDBJ databases">
        <title>Genome seq of p7.</title>
        <authorList>
            <person name="Seo T."/>
        </authorList>
    </citation>
    <scope>NUCLEOTIDE SEQUENCE [LARGE SCALE GENOMIC DNA]</scope>
    <source>
        <strain evidence="1 2">P7</strain>
    </source>
</reference>
<dbReference type="EMBL" id="JAJTWT010000005">
    <property type="protein sequence ID" value="MCE4538270.1"/>
    <property type="molecule type" value="Genomic_DNA"/>
</dbReference>
<evidence type="ECO:0008006" key="3">
    <source>
        <dbReference type="Google" id="ProtNLM"/>
    </source>
</evidence>
<dbReference type="RefSeq" id="WP_233392712.1">
    <property type="nucleotide sequence ID" value="NZ_JAJTWT010000005.1"/>
</dbReference>
<evidence type="ECO:0000313" key="2">
    <source>
        <dbReference type="Proteomes" id="UP001201463"/>
    </source>
</evidence>
<proteinExistence type="predicted"/>
<evidence type="ECO:0000313" key="1">
    <source>
        <dbReference type="EMBL" id="MCE4538270.1"/>
    </source>
</evidence>
<comment type="caution">
    <text evidence="1">The sequence shown here is derived from an EMBL/GenBank/DDBJ whole genome shotgun (WGS) entry which is preliminary data.</text>
</comment>
<sequence>MAADDINAIVVDFQSALAKSTEFHKNGKKVLAELQTLKKSIDGYKLAGPDLKKKGWLKSCETLGADKTVLQALKTVETKNSRASCEAAYKLMKDDKKLKKVADEIQAVLRADEKLAQGLSKALGDAKVLASDSQKLKAASHDIPAMYTKYAKEIAQLAKELRDDKG</sequence>
<name>A0ABS8XG93_9BURK</name>